<protein>
    <submittedName>
        <fullName evidence="1">Uncharacterized protein</fullName>
    </submittedName>
</protein>
<dbReference type="EMBL" id="BAABME010011519">
    <property type="protein sequence ID" value="GAA0183890.1"/>
    <property type="molecule type" value="Genomic_DNA"/>
</dbReference>
<keyword evidence="2" id="KW-1185">Reference proteome</keyword>
<evidence type="ECO:0000313" key="2">
    <source>
        <dbReference type="Proteomes" id="UP001454036"/>
    </source>
</evidence>
<gene>
    <name evidence="1" type="ORF">LIER_31227</name>
</gene>
<dbReference type="Proteomes" id="UP001454036">
    <property type="component" value="Unassembled WGS sequence"/>
</dbReference>
<name>A0AAV3RTW9_LITER</name>
<dbReference type="AlphaFoldDB" id="A0AAV3RTW9"/>
<organism evidence="1 2">
    <name type="scientific">Lithospermum erythrorhizon</name>
    <name type="common">Purple gromwell</name>
    <name type="synonym">Lithospermum officinale var. erythrorhizon</name>
    <dbReference type="NCBI Taxonomy" id="34254"/>
    <lineage>
        <taxon>Eukaryota</taxon>
        <taxon>Viridiplantae</taxon>
        <taxon>Streptophyta</taxon>
        <taxon>Embryophyta</taxon>
        <taxon>Tracheophyta</taxon>
        <taxon>Spermatophyta</taxon>
        <taxon>Magnoliopsida</taxon>
        <taxon>eudicotyledons</taxon>
        <taxon>Gunneridae</taxon>
        <taxon>Pentapetalae</taxon>
        <taxon>asterids</taxon>
        <taxon>lamiids</taxon>
        <taxon>Boraginales</taxon>
        <taxon>Boraginaceae</taxon>
        <taxon>Boraginoideae</taxon>
        <taxon>Lithospermeae</taxon>
        <taxon>Lithospermum</taxon>
    </lineage>
</organism>
<reference evidence="1 2" key="1">
    <citation type="submission" date="2024-01" db="EMBL/GenBank/DDBJ databases">
        <title>The complete chloroplast genome sequence of Lithospermum erythrorhizon: insights into the phylogenetic relationship among Boraginaceae species and the maternal lineages of purple gromwells.</title>
        <authorList>
            <person name="Okada T."/>
            <person name="Watanabe K."/>
        </authorList>
    </citation>
    <scope>NUCLEOTIDE SEQUENCE [LARGE SCALE GENOMIC DNA]</scope>
</reference>
<proteinExistence type="predicted"/>
<evidence type="ECO:0000313" key="1">
    <source>
        <dbReference type="EMBL" id="GAA0183890.1"/>
    </source>
</evidence>
<sequence>MRSSRGGASFSPENNKGNLVLAHHYEGFNEICQALQRLPENAASPMTTCHRGFTNCECNPISYVGHRPGGPVSQATCETQGCYHGRRLFKQMGRGCSAQKHNIRGHRGIHIENHNH</sequence>
<accession>A0AAV3RTW9</accession>
<comment type="caution">
    <text evidence="1">The sequence shown here is derived from an EMBL/GenBank/DDBJ whole genome shotgun (WGS) entry which is preliminary data.</text>
</comment>